<dbReference type="InterPro" id="IPR036514">
    <property type="entry name" value="SGNH_hydro_sf"/>
</dbReference>
<organism evidence="2 3">
    <name type="scientific">Wenxinia saemankumensis</name>
    <dbReference type="NCBI Taxonomy" id="1447782"/>
    <lineage>
        <taxon>Bacteria</taxon>
        <taxon>Pseudomonadati</taxon>
        <taxon>Pseudomonadota</taxon>
        <taxon>Alphaproteobacteria</taxon>
        <taxon>Rhodobacterales</taxon>
        <taxon>Roseobacteraceae</taxon>
        <taxon>Wenxinia</taxon>
    </lineage>
</organism>
<feature type="domain" description="SGNH hydrolase-type esterase" evidence="1">
    <location>
        <begin position="51"/>
        <end position="220"/>
    </location>
</feature>
<proteinExistence type="predicted"/>
<sequence length="265" mass="28483">MPIDIPARLVLAPVLALQALRLRAAAQVLPEARGQRSGTAGMGPRLRVLIVGDSSAAGVGAATQAEALAGRIVADLSRDHRVEWRLIARSGATALSMLEMLRADAGGRFDVAVVTLGVNDAKNGVPWALYLARMRRIVALLSGRYGAGRIYVSGLPPVGLFPVLPQPLRWILGSQVARFDRLLAYAARRIPGMVHVPPDFTLDVTDLAIDGFHAGPRLYRRWGRCLARAVRAGDAVRHAPSYDLRGAAGTAPRAWGAALSRRFRR</sequence>
<dbReference type="AlphaFoldDB" id="A0A1M6CPD7"/>
<reference evidence="2 3" key="1">
    <citation type="submission" date="2016-11" db="EMBL/GenBank/DDBJ databases">
        <authorList>
            <person name="Jaros S."/>
            <person name="Januszkiewicz K."/>
            <person name="Wedrychowicz H."/>
        </authorList>
    </citation>
    <scope>NUCLEOTIDE SEQUENCE [LARGE SCALE GENOMIC DNA]</scope>
    <source>
        <strain evidence="2 3">DSM 100565</strain>
    </source>
</reference>
<gene>
    <name evidence="2" type="ORF">SAMN05444417_1296</name>
</gene>
<dbReference type="GO" id="GO:0016788">
    <property type="term" value="F:hydrolase activity, acting on ester bonds"/>
    <property type="evidence" value="ECO:0007669"/>
    <property type="project" value="UniProtKB-ARBA"/>
</dbReference>
<dbReference type="STRING" id="1447782.SAMN05444417_1296"/>
<dbReference type="SUPFAM" id="SSF52266">
    <property type="entry name" value="SGNH hydrolase"/>
    <property type="match status" value="1"/>
</dbReference>
<evidence type="ECO:0000313" key="2">
    <source>
        <dbReference type="EMBL" id="SHI62850.1"/>
    </source>
</evidence>
<dbReference type="InterPro" id="IPR013830">
    <property type="entry name" value="SGNH_hydro"/>
</dbReference>
<dbReference type="Pfam" id="PF13472">
    <property type="entry name" value="Lipase_GDSL_2"/>
    <property type="match status" value="1"/>
</dbReference>
<dbReference type="EMBL" id="FQYO01000002">
    <property type="protein sequence ID" value="SHI62850.1"/>
    <property type="molecule type" value="Genomic_DNA"/>
</dbReference>
<name>A0A1M6CPD7_9RHOB</name>
<accession>A0A1M6CPD7</accession>
<dbReference type="Proteomes" id="UP000184292">
    <property type="component" value="Unassembled WGS sequence"/>
</dbReference>
<evidence type="ECO:0000259" key="1">
    <source>
        <dbReference type="Pfam" id="PF13472"/>
    </source>
</evidence>
<keyword evidence="3" id="KW-1185">Reference proteome</keyword>
<dbReference type="Gene3D" id="3.40.50.1110">
    <property type="entry name" value="SGNH hydrolase"/>
    <property type="match status" value="1"/>
</dbReference>
<protein>
    <submittedName>
        <fullName evidence="2">Lysophospholipase L1</fullName>
    </submittedName>
</protein>
<dbReference type="CDD" id="cd01836">
    <property type="entry name" value="FeeA_FeeB_like"/>
    <property type="match status" value="1"/>
</dbReference>
<evidence type="ECO:0000313" key="3">
    <source>
        <dbReference type="Proteomes" id="UP000184292"/>
    </source>
</evidence>
<dbReference type="RefSeq" id="WP_073327064.1">
    <property type="nucleotide sequence ID" value="NZ_FQYO01000002.1"/>
</dbReference>